<comment type="caution">
    <text evidence="2">The sequence shown here is derived from an EMBL/GenBank/DDBJ whole genome shotgun (WGS) entry which is preliminary data.</text>
</comment>
<name>K0S4C0_THAOC</name>
<evidence type="ECO:0000313" key="3">
    <source>
        <dbReference type="Proteomes" id="UP000266841"/>
    </source>
</evidence>
<sequence length="285" mass="30647">MASSLARRGGRDSGPRRCPPRPAGGVPGWHSSSLVNMHSSRPPDARGRTLTGEPDGRAGRGRCARPGDGAVPAVPFVPGPGGRAAPSFPGERDSRPPPGDGGASFWHPSRGRSRAVEVARHGPPVQEAVRGGVVVVFAAAQLRACSERVQSAAPVNLAVVDFFLLVSSRRFRESSRRPSKLVFLRPLAASRRASYGRECIHWQRLVELDESFPGSYFSDDSDELPTIDLFEFGAPMTEGRFLTEAAGKFPLLLALQAFPGRLETRSVTSRPRAFDRATSQADRAT</sequence>
<dbReference type="EMBL" id="AGNL01037216">
    <property type="protein sequence ID" value="EJK53702.1"/>
    <property type="molecule type" value="Genomic_DNA"/>
</dbReference>
<protein>
    <submittedName>
        <fullName evidence="2">Uncharacterized protein</fullName>
    </submittedName>
</protein>
<gene>
    <name evidence="2" type="ORF">THAOC_26804</name>
</gene>
<dbReference type="Proteomes" id="UP000266841">
    <property type="component" value="Unassembled WGS sequence"/>
</dbReference>
<evidence type="ECO:0000313" key="2">
    <source>
        <dbReference type="EMBL" id="EJK53702.1"/>
    </source>
</evidence>
<keyword evidence="3" id="KW-1185">Reference proteome</keyword>
<organism evidence="2 3">
    <name type="scientific">Thalassiosira oceanica</name>
    <name type="common">Marine diatom</name>
    <dbReference type="NCBI Taxonomy" id="159749"/>
    <lineage>
        <taxon>Eukaryota</taxon>
        <taxon>Sar</taxon>
        <taxon>Stramenopiles</taxon>
        <taxon>Ochrophyta</taxon>
        <taxon>Bacillariophyta</taxon>
        <taxon>Coscinodiscophyceae</taxon>
        <taxon>Thalassiosirophycidae</taxon>
        <taxon>Thalassiosirales</taxon>
        <taxon>Thalassiosiraceae</taxon>
        <taxon>Thalassiosira</taxon>
    </lineage>
</organism>
<proteinExistence type="predicted"/>
<feature type="compositionally biased region" description="Polar residues" evidence="1">
    <location>
        <begin position="30"/>
        <end position="39"/>
    </location>
</feature>
<reference evidence="2 3" key="1">
    <citation type="journal article" date="2012" name="Genome Biol.">
        <title>Genome and low-iron response of an oceanic diatom adapted to chronic iron limitation.</title>
        <authorList>
            <person name="Lommer M."/>
            <person name="Specht M."/>
            <person name="Roy A.S."/>
            <person name="Kraemer L."/>
            <person name="Andreson R."/>
            <person name="Gutowska M.A."/>
            <person name="Wolf J."/>
            <person name="Bergner S.V."/>
            <person name="Schilhabel M.B."/>
            <person name="Klostermeier U.C."/>
            <person name="Beiko R.G."/>
            <person name="Rosenstiel P."/>
            <person name="Hippler M."/>
            <person name="Laroche J."/>
        </authorList>
    </citation>
    <scope>NUCLEOTIDE SEQUENCE [LARGE SCALE GENOMIC DNA]</scope>
    <source>
        <strain evidence="2 3">CCMP1005</strain>
    </source>
</reference>
<accession>K0S4C0</accession>
<dbReference type="AlphaFoldDB" id="K0S4C0"/>
<feature type="compositionally biased region" description="Low complexity" evidence="1">
    <location>
        <begin position="64"/>
        <end position="76"/>
    </location>
</feature>
<feature type="region of interest" description="Disordered" evidence="1">
    <location>
        <begin position="1"/>
        <end position="108"/>
    </location>
</feature>
<evidence type="ECO:0000256" key="1">
    <source>
        <dbReference type="SAM" id="MobiDB-lite"/>
    </source>
</evidence>